<dbReference type="Gene3D" id="4.10.60.10">
    <property type="entry name" value="Zinc finger, CCHC-type"/>
    <property type="match status" value="1"/>
</dbReference>
<dbReference type="SUPFAM" id="SSF57756">
    <property type="entry name" value="Retrovirus zinc finger-like domains"/>
    <property type="match status" value="1"/>
</dbReference>
<keyword evidence="1" id="KW-0479">Metal-binding</keyword>
<dbReference type="InterPro" id="IPR001878">
    <property type="entry name" value="Znf_CCHC"/>
</dbReference>
<feature type="domain" description="CCHC-type" evidence="3">
    <location>
        <begin position="279"/>
        <end position="292"/>
    </location>
</feature>
<evidence type="ECO:0000313" key="4">
    <source>
        <dbReference type="EMBL" id="JAP81773.1"/>
    </source>
</evidence>
<evidence type="ECO:0000259" key="3">
    <source>
        <dbReference type="PROSITE" id="PS50158"/>
    </source>
</evidence>
<sequence>MHLRSGTLWEMADPDRNMMGGDSVSESDRTRELMLEIEALKLKLELEKMRSSRASSEEPENRNQHIGIGRYAKELKAVLAPMPTNEPMIPAWFKNVDALFAALSIPEEIQGTVILPFLTDKMRTFVANQSEAGVMPYSELKSRVLKELRMTPSEYRRMFLEIKREADESWSQVTARLETMFTYYLRSREVQSFESLQELLIADRLKQLMPSDLRSLVTQQEIKGWLKPKDIAELAANFEESLDSGRQESYRGTASINQNYRAQAKQLAGAKFNPNSGVCFGCGQRGHFQRDCEFSLDMAASKAEVLRVAPQNEKSFESRATPSRHTALVQNSLMRDPRIEILVGNKPCFARVDSGADITVVRANEVSAEILGQSSDRIRLTGAFGRGVTARLMYVPLGLPLSSGRTAQRVELLCAVTDQLTTSASVLLTPADYECLRHCRQKLLKDLKECDKGMSCVAQEVGPEQYSAMREAERASLGSGSSVNAVQRTLKEPPSSEHQVINTEVEAGTALEDEGEREGGAQALEPQTTNSVSLAEQGQLESCKSVGECAIEDSERLGLVSENYFVGEQKRDEPLADVRQEASPVKVVDGRLLYHREQLDGEQSLQLAVPKSRRAEMLEFAHDSSCGGNFSGWETRKRIKAYFATKQLALAFRGGTSRFYVLRIPRSKGKALWRRLPRVRLKCERWP</sequence>
<dbReference type="GO" id="GO:0008270">
    <property type="term" value="F:zinc ion binding"/>
    <property type="evidence" value="ECO:0007669"/>
    <property type="project" value="UniProtKB-KW"/>
</dbReference>
<dbReference type="SUPFAM" id="SSF50630">
    <property type="entry name" value="Acid proteases"/>
    <property type="match status" value="1"/>
</dbReference>
<dbReference type="PROSITE" id="PS50158">
    <property type="entry name" value="ZF_CCHC"/>
    <property type="match status" value="1"/>
</dbReference>
<dbReference type="GO" id="GO:0003676">
    <property type="term" value="F:nucleic acid binding"/>
    <property type="evidence" value="ECO:0007669"/>
    <property type="project" value="InterPro"/>
</dbReference>
<proteinExistence type="predicted"/>
<dbReference type="PANTHER" id="PTHR46888:SF1">
    <property type="entry name" value="RIBONUCLEASE H"/>
    <property type="match status" value="1"/>
</dbReference>
<organism evidence="4">
    <name type="scientific">Rhipicephalus appendiculatus</name>
    <name type="common">Brown ear tick</name>
    <dbReference type="NCBI Taxonomy" id="34631"/>
    <lineage>
        <taxon>Eukaryota</taxon>
        <taxon>Metazoa</taxon>
        <taxon>Ecdysozoa</taxon>
        <taxon>Arthropoda</taxon>
        <taxon>Chelicerata</taxon>
        <taxon>Arachnida</taxon>
        <taxon>Acari</taxon>
        <taxon>Parasitiformes</taxon>
        <taxon>Ixodida</taxon>
        <taxon>Ixodoidea</taxon>
        <taxon>Ixodidae</taxon>
        <taxon>Rhipicephalinae</taxon>
        <taxon>Rhipicephalus</taxon>
        <taxon>Rhipicephalus</taxon>
    </lineage>
</organism>
<reference evidence="4" key="1">
    <citation type="journal article" date="2016" name="Ticks Tick Borne Dis.">
        <title>De novo assembly and annotation of the salivary gland transcriptome of Rhipicephalus appendiculatus male and female ticks during blood feeding.</title>
        <authorList>
            <person name="de Castro M.H."/>
            <person name="de Klerk D."/>
            <person name="Pienaar R."/>
            <person name="Latif A.A."/>
            <person name="Rees D.J."/>
            <person name="Mans B.J."/>
        </authorList>
    </citation>
    <scope>NUCLEOTIDE SEQUENCE</scope>
    <source>
        <tissue evidence="4">Salivary glands</tissue>
    </source>
</reference>
<dbReference type="EMBL" id="GEDV01006784">
    <property type="protein sequence ID" value="JAP81773.1"/>
    <property type="molecule type" value="Transcribed_RNA"/>
</dbReference>
<keyword evidence="1" id="KW-0863">Zinc-finger</keyword>
<protein>
    <submittedName>
        <fullName evidence="4">Zinc knuckle domain containing protein</fullName>
    </submittedName>
</protein>
<keyword evidence="1" id="KW-0862">Zinc</keyword>
<dbReference type="PANTHER" id="PTHR46888">
    <property type="entry name" value="ZINC KNUCKLE DOMAINCONTAINING PROTEIN-RELATED"/>
    <property type="match status" value="1"/>
</dbReference>
<dbReference type="AlphaFoldDB" id="A0A131YR86"/>
<name>A0A131YR86_RHIAP</name>
<feature type="region of interest" description="Disordered" evidence="2">
    <location>
        <begin position="511"/>
        <end position="536"/>
    </location>
</feature>
<dbReference type="Gene3D" id="1.10.4020.10">
    <property type="entry name" value="DNA breaking-rejoining enzymes"/>
    <property type="match status" value="1"/>
</dbReference>
<dbReference type="InterPro" id="IPR038269">
    <property type="entry name" value="SCAN_sf"/>
</dbReference>
<dbReference type="InterPro" id="IPR021109">
    <property type="entry name" value="Peptidase_aspartic_dom_sf"/>
</dbReference>
<feature type="compositionally biased region" description="Polar residues" evidence="2">
    <location>
        <begin position="525"/>
        <end position="536"/>
    </location>
</feature>
<dbReference type="InterPro" id="IPR036875">
    <property type="entry name" value="Znf_CCHC_sf"/>
</dbReference>
<dbReference type="SUPFAM" id="SSF47353">
    <property type="entry name" value="Retrovirus capsid dimerization domain-like"/>
    <property type="match status" value="1"/>
</dbReference>
<evidence type="ECO:0000256" key="2">
    <source>
        <dbReference type="SAM" id="MobiDB-lite"/>
    </source>
</evidence>
<evidence type="ECO:0000256" key="1">
    <source>
        <dbReference type="PROSITE-ProRule" id="PRU00047"/>
    </source>
</evidence>
<accession>A0A131YR86</accession>